<keyword evidence="8" id="KW-0464">Manganese</keyword>
<proteinExistence type="inferred from homology"/>
<reference evidence="13" key="1">
    <citation type="submission" date="2025-08" db="UniProtKB">
        <authorList>
            <consortium name="RefSeq"/>
        </authorList>
    </citation>
    <scope>IDENTIFICATION</scope>
    <source>
        <tissue evidence="13">Young leaves</tissue>
    </source>
</reference>
<dbReference type="PROSITE" id="PS51746">
    <property type="entry name" value="PPM_2"/>
    <property type="match status" value="1"/>
</dbReference>
<dbReference type="GO" id="GO:0004722">
    <property type="term" value="F:protein serine/threonine phosphatase activity"/>
    <property type="evidence" value="ECO:0007669"/>
    <property type="project" value="UniProtKB-EC"/>
</dbReference>
<evidence type="ECO:0000256" key="9">
    <source>
        <dbReference type="RuleBase" id="RU003465"/>
    </source>
</evidence>
<evidence type="ECO:0000256" key="4">
    <source>
        <dbReference type="ARBA" id="ARBA00022723"/>
    </source>
</evidence>
<feature type="compositionally biased region" description="Basic residues" evidence="10">
    <location>
        <begin position="139"/>
        <end position="154"/>
    </location>
</feature>
<dbReference type="Pfam" id="PF00481">
    <property type="entry name" value="PP2C"/>
    <property type="match status" value="1"/>
</dbReference>
<gene>
    <name evidence="13" type="primary">LOC111489250</name>
</gene>
<dbReference type="SUPFAM" id="SSF81606">
    <property type="entry name" value="PP2C-like"/>
    <property type="match status" value="1"/>
</dbReference>
<dbReference type="InterPro" id="IPR036457">
    <property type="entry name" value="PPM-type-like_dom_sf"/>
</dbReference>
<dbReference type="InterPro" id="IPR015655">
    <property type="entry name" value="PP2C"/>
</dbReference>
<dbReference type="InterPro" id="IPR000222">
    <property type="entry name" value="PP2C_BS"/>
</dbReference>
<comment type="cofactor">
    <cofactor evidence="1">
        <name>Mn(2+)</name>
        <dbReference type="ChEBI" id="CHEBI:29035"/>
    </cofactor>
</comment>
<dbReference type="AlphaFoldDB" id="A0A6J1JRY9"/>
<dbReference type="RefSeq" id="XP_022993147.1">
    <property type="nucleotide sequence ID" value="XM_023137379.1"/>
</dbReference>
<dbReference type="PROSITE" id="PS01032">
    <property type="entry name" value="PPM_1"/>
    <property type="match status" value="1"/>
</dbReference>
<feature type="domain" description="PPM-type phosphatase" evidence="11">
    <location>
        <begin position="167"/>
        <end position="463"/>
    </location>
</feature>
<name>A0A6J1JRY9_CUCMA</name>
<dbReference type="EC" id="3.1.3.16" evidence="3"/>
<keyword evidence="5 9" id="KW-0378">Hydrolase</keyword>
<keyword evidence="6" id="KW-0460">Magnesium</keyword>
<organism evidence="12 13">
    <name type="scientific">Cucurbita maxima</name>
    <name type="common">Pumpkin</name>
    <name type="synonym">Winter squash</name>
    <dbReference type="NCBI Taxonomy" id="3661"/>
    <lineage>
        <taxon>Eukaryota</taxon>
        <taxon>Viridiplantae</taxon>
        <taxon>Streptophyta</taxon>
        <taxon>Embryophyta</taxon>
        <taxon>Tracheophyta</taxon>
        <taxon>Spermatophyta</taxon>
        <taxon>Magnoliopsida</taxon>
        <taxon>eudicotyledons</taxon>
        <taxon>Gunneridae</taxon>
        <taxon>Pentapetalae</taxon>
        <taxon>rosids</taxon>
        <taxon>fabids</taxon>
        <taxon>Cucurbitales</taxon>
        <taxon>Cucurbitaceae</taxon>
        <taxon>Cucurbiteae</taxon>
        <taxon>Cucurbita</taxon>
    </lineage>
</organism>
<dbReference type="Proteomes" id="UP000504608">
    <property type="component" value="Unplaced"/>
</dbReference>
<feature type="compositionally biased region" description="Low complexity" evidence="10">
    <location>
        <begin position="121"/>
        <end position="132"/>
    </location>
</feature>
<evidence type="ECO:0000259" key="11">
    <source>
        <dbReference type="PROSITE" id="PS51746"/>
    </source>
</evidence>
<evidence type="ECO:0000256" key="10">
    <source>
        <dbReference type="SAM" id="MobiDB-lite"/>
    </source>
</evidence>
<dbReference type="GO" id="GO:0046872">
    <property type="term" value="F:metal ion binding"/>
    <property type="evidence" value="ECO:0007669"/>
    <property type="project" value="UniProtKB-KW"/>
</dbReference>
<protein>
    <recommendedName>
        <fullName evidence="3">protein-serine/threonine phosphatase</fullName>
        <ecNumber evidence="3">3.1.3.16</ecNumber>
    </recommendedName>
</protein>
<sequence>MKKEVAGCQAGEGKLSAEYLRPYRSCVYVGHCSLKFFHSDVSTLSLTHTHTYIHIYIYSSTFFHLRKYFYFNSNPIFHRNNMAEICFAGDGEPSPRPKSRPRNSARRTKELLQHNAAADESASSSSSSSSSPSTPPSHQGRKRRGVHHSLRRCKKVDNSVDGVETAKYGVTSVCGRRREMEDTVSVHPCFATHRNQPQIPLHFFGVFDGHGCSHVSVRCENRMHEILKEEIESELGESMEWKTLMQRSFGRMDEEVKEYCHHDDDDDDDDDDKNKNTVSCRCKLQTPRQYDTVGSTALVAIVTPHQLIISNCGDSRAVLCRKTSVLPLSSDHKPDRPDELSRIESRGGRVIYWDGARVLGVLAMSRAIGDGYLKPYVISEPEVVEVDRTGEDEFLILATDGLWDVVSNETACDVVRTCMRAPPASTSSLSGSDKTCSDASIVLTKLAMAKHSSDNISVVVIDLRRDVTEL</sequence>
<accession>A0A6J1JRY9</accession>
<evidence type="ECO:0000256" key="3">
    <source>
        <dbReference type="ARBA" id="ARBA00013081"/>
    </source>
</evidence>
<dbReference type="CDD" id="cd00143">
    <property type="entry name" value="PP2Cc"/>
    <property type="match status" value="1"/>
</dbReference>
<keyword evidence="12" id="KW-1185">Reference proteome</keyword>
<evidence type="ECO:0000313" key="12">
    <source>
        <dbReference type="Proteomes" id="UP000504608"/>
    </source>
</evidence>
<dbReference type="GeneID" id="111489250"/>
<evidence type="ECO:0000256" key="7">
    <source>
        <dbReference type="ARBA" id="ARBA00022912"/>
    </source>
</evidence>
<dbReference type="SMART" id="SM00332">
    <property type="entry name" value="PP2Cc"/>
    <property type="match status" value="1"/>
</dbReference>
<comment type="cofactor">
    <cofactor evidence="2">
        <name>Mg(2+)</name>
        <dbReference type="ChEBI" id="CHEBI:18420"/>
    </cofactor>
</comment>
<comment type="similarity">
    <text evidence="9">Belongs to the PP2C family.</text>
</comment>
<dbReference type="KEGG" id="cmax:111489250"/>
<evidence type="ECO:0000256" key="5">
    <source>
        <dbReference type="ARBA" id="ARBA00022801"/>
    </source>
</evidence>
<dbReference type="InterPro" id="IPR001932">
    <property type="entry name" value="PPM-type_phosphatase-like_dom"/>
</dbReference>
<keyword evidence="7 9" id="KW-0904">Protein phosphatase</keyword>
<evidence type="ECO:0000256" key="1">
    <source>
        <dbReference type="ARBA" id="ARBA00001936"/>
    </source>
</evidence>
<evidence type="ECO:0000313" key="13">
    <source>
        <dbReference type="RefSeq" id="XP_022993147.1"/>
    </source>
</evidence>
<evidence type="ECO:0000256" key="6">
    <source>
        <dbReference type="ARBA" id="ARBA00022842"/>
    </source>
</evidence>
<keyword evidence="4" id="KW-0479">Metal-binding</keyword>
<evidence type="ECO:0000256" key="8">
    <source>
        <dbReference type="ARBA" id="ARBA00023211"/>
    </source>
</evidence>
<dbReference type="OrthoDB" id="10264738at2759"/>
<dbReference type="PANTHER" id="PTHR47992">
    <property type="entry name" value="PROTEIN PHOSPHATASE"/>
    <property type="match status" value="1"/>
</dbReference>
<dbReference type="FunFam" id="3.60.40.10:FF:000291">
    <property type="entry name" value="Protein phosphatase 2C 50"/>
    <property type="match status" value="1"/>
</dbReference>
<dbReference type="Gene3D" id="3.60.40.10">
    <property type="entry name" value="PPM-type phosphatase domain"/>
    <property type="match status" value="1"/>
</dbReference>
<feature type="region of interest" description="Disordered" evidence="10">
    <location>
        <begin position="113"/>
        <end position="154"/>
    </location>
</feature>
<evidence type="ECO:0000256" key="2">
    <source>
        <dbReference type="ARBA" id="ARBA00001946"/>
    </source>
</evidence>